<accession>A0A327QMZ2</accession>
<dbReference type="PRINTS" id="PR00727">
    <property type="entry name" value="LEADERPTASE"/>
</dbReference>
<keyword evidence="10" id="KW-1185">Reference proteome</keyword>
<evidence type="ECO:0000256" key="2">
    <source>
        <dbReference type="ARBA" id="ARBA00009370"/>
    </source>
</evidence>
<feature type="domain" description="Peptidase S26" evidence="8">
    <location>
        <begin position="22"/>
        <end position="204"/>
    </location>
</feature>
<comment type="similarity">
    <text evidence="2 7">Belongs to the peptidase S26 family.</text>
</comment>
<dbReference type="Gene3D" id="2.10.109.10">
    <property type="entry name" value="Umud Fragment, subunit A"/>
    <property type="match status" value="2"/>
</dbReference>
<reference evidence="9 10" key="1">
    <citation type="submission" date="2018-06" db="EMBL/GenBank/DDBJ databases">
        <title>Genomic Encyclopedia of Archaeal and Bacterial Type Strains, Phase II (KMG-II): from individual species to whole genera.</title>
        <authorList>
            <person name="Goeker M."/>
        </authorList>
    </citation>
    <scope>NUCLEOTIDE SEQUENCE [LARGE SCALE GENOMIC DNA]</scope>
    <source>
        <strain evidence="9 10">DSM 23857</strain>
    </source>
</reference>
<evidence type="ECO:0000313" key="9">
    <source>
        <dbReference type="EMBL" id="RAJ05064.1"/>
    </source>
</evidence>
<dbReference type="GO" id="GO:0016020">
    <property type="term" value="C:membrane"/>
    <property type="evidence" value="ECO:0007669"/>
    <property type="project" value="UniProtKB-SubCell"/>
</dbReference>
<organism evidence="9 10">
    <name type="scientific">Chitinophaga skermanii</name>
    <dbReference type="NCBI Taxonomy" id="331697"/>
    <lineage>
        <taxon>Bacteria</taxon>
        <taxon>Pseudomonadati</taxon>
        <taxon>Bacteroidota</taxon>
        <taxon>Chitinophagia</taxon>
        <taxon>Chitinophagales</taxon>
        <taxon>Chitinophagaceae</taxon>
        <taxon>Chitinophaga</taxon>
    </lineage>
</organism>
<name>A0A327QMZ2_9BACT</name>
<evidence type="ECO:0000256" key="1">
    <source>
        <dbReference type="ARBA" id="ARBA00000677"/>
    </source>
</evidence>
<dbReference type="PROSITE" id="PS00761">
    <property type="entry name" value="SPASE_I_3"/>
    <property type="match status" value="1"/>
</dbReference>
<evidence type="ECO:0000256" key="5">
    <source>
        <dbReference type="ARBA" id="ARBA00022801"/>
    </source>
</evidence>
<keyword evidence="7" id="KW-0645">Protease</keyword>
<dbReference type="AlphaFoldDB" id="A0A327QMZ2"/>
<evidence type="ECO:0000313" key="10">
    <source>
        <dbReference type="Proteomes" id="UP000249547"/>
    </source>
</evidence>
<dbReference type="InterPro" id="IPR019758">
    <property type="entry name" value="Pept_S26A_signal_pept_1_CS"/>
</dbReference>
<dbReference type="PANTHER" id="PTHR43390:SF1">
    <property type="entry name" value="CHLOROPLAST PROCESSING PEPTIDASE"/>
    <property type="match status" value="1"/>
</dbReference>
<dbReference type="Pfam" id="PF10502">
    <property type="entry name" value="Peptidase_S26"/>
    <property type="match status" value="2"/>
</dbReference>
<keyword evidence="7" id="KW-1133">Transmembrane helix</keyword>
<comment type="caution">
    <text evidence="9">The sequence shown here is derived from an EMBL/GenBank/DDBJ whole genome shotgun (WGS) entry which is preliminary data.</text>
</comment>
<gene>
    <name evidence="9" type="ORF">LX64_02218</name>
</gene>
<dbReference type="InterPro" id="IPR019533">
    <property type="entry name" value="Peptidase_S26"/>
</dbReference>
<evidence type="ECO:0000256" key="4">
    <source>
        <dbReference type="ARBA" id="ARBA00019232"/>
    </source>
</evidence>
<dbReference type="GO" id="GO:0006465">
    <property type="term" value="P:signal peptide processing"/>
    <property type="evidence" value="ECO:0007669"/>
    <property type="project" value="InterPro"/>
</dbReference>
<dbReference type="InterPro" id="IPR036286">
    <property type="entry name" value="LexA/Signal_pep-like_sf"/>
</dbReference>
<keyword evidence="7" id="KW-0472">Membrane</keyword>
<dbReference type="CDD" id="cd06530">
    <property type="entry name" value="S26_SPase_I"/>
    <property type="match status" value="2"/>
</dbReference>
<evidence type="ECO:0000259" key="8">
    <source>
        <dbReference type="Pfam" id="PF10502"/>
    </source>
</evidence>
<dbReference type="EC" id="3.4.21.89" evidence="3 7"/>
<dbReference type="NCBIfam" id="TIGR02227">
    <property type="entry name" value="sigpep_I_bact"/>
    <property type="match status" value="2"/>
</dbReference>
<dbReference type="EMBL" id="QLLL01000004">
    <property type="protein sequence ID" value="RAJ05064.1"/>
    <property type="molecule type" value="Genomic_DNA"/>
</dbReference>
<dbReference type="InterPro" id="IPR000223">
    <property type="entry name" value="Pept_S26A_signal_pept_1"/>
</dbReference>
<dbReference type="SUPFAM" id="SSF51306">
    <property type="entry name" value="LexA/Signal peptidase"/>
    <property type="match status" value="2"/>
</dbReference>
<evidence type="ECO:0000256" key="6">
    <source>
        <dbReference type="PIRSR" id="PIRSR600223-1"/>
    </source>
</evidence>
<feature type="active site" evidence="6">
    <location>
        <position position="171"/>
    </location>
</feature>
<dbReference type="GO" id="GO:0009003">
    <property type="term" value="F:signal peptidase activity"/>
    <property type="evidence" value="ECO:0007669"/>
    <property type="project" value="UniProtKB-EC"/>
</dbReference>
<evidence type="ECO:0000256" key="7">
    <source>
        <dbReference type="RuleBase" id="RU362042"/>
    </source>
</evidence>
<proteinExistence type="inferred from homology"/>
<keyword evidence="5 7" id="KW-0378">Hydrolase</keyword>
<comment type="subcellular location">
    <subcellularLocation>
        <location evidence="7">Membrane</location>
        <topology evidence="7">Single-pass type II membrane protein</topology>
    </subcellularLocation>
</comment>
<feature type="transmembrane region" description="Helical" evidence="7">
    <location>
        <begin position="25"/>
        <end position="44"/>
    </location>
</feature>
<evidence type="ECO:0000256" key="3">
    <source>
        <dbReference type="ARBA" id="ARBA00013208"/>
    </source>
</evidence>
<comment type="catalytic activity">
    <reaction evidence="1 7">
        <text>Cleavage of hydrophobic, N-terminal signal or leader sequences from secreted and periplasmic proteins.</text>
        <dbReference type="EC" id="3.4.21.89"/>
    </reaction>
</comment>
<protein>
    <recommendedName>
        <fullName evidence="4 7">Signal peptidase I</fullName>
        <ecNumber evidence="3 7">3.4.21.89</ecNumber>
    </recommendedName>
</protein>
<feature type="active site" evidence="6">
    <location>
        <position position="53"/>
    </location>
</feature>
<dbReference type="RefSeq" id="WP_111597690.1">
    <property type="nucleotide sequence ID" value="NZ_QLLL01000004.1"/>
</dbReference>
<feature type="domain" description="Peptidase S26" evidence="8">
    <location>
        <begin position="356"/>
        <end position="391"/>
    </location>
</feature>
<dbReference type="Proteomes" id="UP000249547">
    <property type="component" value="Unassembled WGS sequence"/>
</dbReference>
<keyword evidence="7" id="KW-0812">Transmembrane</keyword>
<dbReference type="OrthoDB" id="9802919at2"/>
<dbReference type="GO" id="GO:0004252">
    <property type="term" value="F:serine-type endopeptidase activity"/>
    <property type="evidence" value="ECO:0007669"/>
    <property type="project" value="InterPro"/>
</dbReference>
<dbReference type="PANTHER" id="PTHR43390">
    <property type="entry name" value="SIGNAL PEPTIDASE I"/>
    <property type="match status" value="1"/>
</dbReference>
<sequence length="409" mass="47225">MNLAFWKKKKDDSKPKKKKSAIREWFDAAIFAIIAATLIRTFVFEAYTIPTPSMEKTLLVNDFLFVSKISYGPRIPMTPLSVPFTHNTLPFTKYTKAYSEAVTWKYRRIPGFSQIKNNDVVVFNFPEGDTVALEYSDRSYYQLVRASGRDVIWNSFHVISRPVDKRDNYIKRCLGIPGDTLQIVNSNVIINGKPAPVPPESQHLYYAETLEGPLSNDKLDEMEVDGLEDNSPSRSPFGVFNPDGTMKKGYFYQYNLTENMAKTIGEWKPNVVSIQPIIEDRVELDVFPHDTANYKWNLDNFGPLYIPKKGATVTLTPQNISIYRRVIGVYEGNTLEERDGQFIINGTPSTTYTFKMDYYFMMGDNRNNSLDSRYWGFVPEDHVVGKAWMIWMSYGKNGIRWNRLFRTIH</sequence>